<dbReference type="AlphaFoldDB" id="A0A1I7SSA6"/>
<feature type="compositionally biased region" description="Low complexity" evidence="1">
    <location>
        <begin position="667"/>
        <end position="696"/>
    </location>
</feature>
<feature type="compositionally biased region" description="Polar residues" evidence="1">
    <location>
        <begin position="628"/>
        <end position="639"/>
    </location>
</feature>
<feature type="compositionally biased region" description="Basic and acidic residues" evidence="1">
    <location>
        <begin position="451"/>
        <end position="490"/>
    </location>
</feature>
<feature type="domain" description="WH2" evidence="2">
    <location>
        <begin position="165"/>
        <end position="182"/>
    </location>
</feature>
<evidence type="ECO:0000313" key="4">
    <source>
        <dbReference type="WBParaSite" id="BXY_1592300.1"/>
    </source>
</evidence>
<dbReference type="InterPro" id="IPR003124">
    <property type="entry name" value="WH2_dom"/>
</dbReference>
<feature type="compositionally biased region" description="Basic and acidic residues" evidence="1">
    <location>
        <begin position="499"/>
        <end position="508"/>
    </location>
</feature>
<accession>A0A1I7SSA6</accession>
<feature type="compositionally biased region" description="Acidic residues" evidence="1">
    <location>
        <begin position="256"/>
        <end position="269"/>
    </location>
</feature>
<dbReference type="SMART" id="SM00246">
    <property type="entry name" value="WH2"/>
    <property type="match status" value="2"/>
</dbReference>
<dbReference type="PROSITE" id="PS51082">
    <property type="entry name" value="WH2"/>
    <property type="match status" value="2"/>
</dbReference>
<evidence type="ECO:0000259" key="2">
    <source>
        <dbReference type="PROSITE" id="PS51082"/>
    </source>
</evidence>
<feature type="compositionally biased region" description="Pro residues" evidence="1">
    <location>
        <begin position="306"/>
        <end position="335"/>
    </location>
</feature>
<organism evidence="3 4">
    <name type="scientific">Bursaphelenchus xylophilus</name>
    <name type="common">Pinewood nematode worm</name>
    <name type="synonym">Aphelenchoides xylophilus</name>
    <dbReference type="NCBI Taxonomy" id="6326"/>
    <lineage>
        <taxon>Eukaryota</taxon>
        <taxon>Metazoa</taxon>
        <taxon>Ecdysozoa</taxon>
        <taxon>Nematoda</taxon>
        <taxon>Chromadorea</taxon>
        <taxon>Rhabditida</taxon>
        <taxon>Tylenchina</taxon>
        <taxon>Tylenchomorpha</taxon>
        <taxon>Aphelenchoidea</taxon>
        <taxon>Aphelenchoididae</taxon>
        <taxon>Bursaphelenchus</taxon>
    </lineage>
</organism>
<feature type="compositionally biased region" description="Polar residues" evidence="1">
    <location>
        <begin position="280"/>
        <end position="297"/>
    </location>
</feature>
<feature type="compositionally biased region" description="Low complexity" evidence="1">
    <location>
        <begin position="784"/>
        <end position="809"/>
    </location>
</feature>
<reference evidence="4" key="1">
    <citation type="submission" date="2016-11" db="UniProtKB">
        <authorList>
            <consortium name="WormBaseParasite"/>
        </authorList>
    </citation>
    <scope>IDENTIFICATION</scope>
</reference>
<feature type="compositionally biased region" description="Polar residues" evidence="1">
    <location>
        <begin position="512"/>
        <end position="524"/>
    </location>
</feature>
<feature type="domain" description="WH2" evidence="2">
    <location>
        <begin position="43"/>
        <end position="60"/>
    </location>
</feature>
<feature type="compositionally biased region" description="Low complexity" evidence="1">
    <location>
        <begin position="548"/>
        <end position="563"/>
    </location>
</feature>
<feature type="compositionally biased region" description="Pro residues" evidence="1">
    <location>
        <begin position="125"/>
        <end position="145"/>
    </location>
</feature>
<feature type="compositionally biased region" description="Low complexity" evidence="1">
    <location>
        <begin position="570"/>
        <end position="587"/>
    </location>
</feature>
<feature type="compositionally biased region" description="Pro residues" evidence="1">
    <location>
        <begin position="697"/>
        <end position="708"/>
    </location>
</feature>
<feature type="compositionally biased region" description="Low complexity" evidence="1">
    <location>
        <begin position="726"/>
        <end position="742"/>
    </location>
</feature>
<feature type="compositionally biased region" description="Pro residues" evidence="1">
    <location>
        <begin position="343"/>
        <end position="367"/>
    </location>
</feature>
<feature type="region of interest" description="Disordered" evidence="1">
    <location>
        <begin position="99"/>
        <end position="148"/>
    </location>
</feature>
<dbReference type="Pfam" id="PF02205">
    <property type="entry name" value="WH2"/>
    <property type="match status" value="2"/>
</dbReference>
<dbReference type="GO" id="GO:0003779">
    <property type="term" value="F:actin binding"/>
    <property type="evidence" value="ECO:0007669"/>
    <property type="project" value="InterPro"/>
</dbReference>
<protein>
    <submittedName>
        <fullName evidence="4">WH2 domain-containing protein</fullName>
    </submittedName>
</protein>
<evidence type="ECO:0000313" key="3">
    <source>
        <dbReference type="Proteomes" id="UP000095284"/>
    </source>
</evidence>
<name>A0A1I7SSA6_BURXY</name>
<feature type="region of interest" description="Disordered" evidence="1">
    <location>
        <begin position="201"/>
        <end position="395"/>
    </location>
</feature>
<feature type="compositionally biased region" description="Polar residues" evidence="1">
    <location>
        <begin position="743"/>
        <end position="770"/>
    </location>
</feature>
<dbReference type="WBParaSite" id="BXY_1592300.1">
    <property type="protein sequence ID" value="BXY_1592300.1"/>
    <property type="gene ID" value="BXY_1592300"/>
</dbReference>
<proteinExistence type="predicted"/>
<feature type="region of interest" description="Disordered" evidence="1">
    <location>
        <begin position="451"/>
        <end position="818"/>
    </location>
</feature>
<evidence type="ECO:0000256" key="1">
    <source>
        <dbReference type="SAM" id="MobiDB-lite"/>
    </source>
</evidence>
<dbReference type="Proteomes" id="UP000095284">
    <property type="component" value="Unplaced"/>
</dbReference>
<sequence>MDWLFCRVLILDKEFASGSLVLRGEERLFDRRSPSGLIMAFQNNPELLNAIRSGFKLRPTVTRDGSKPIVLAEGEDANTPLVEFKEPENPPPQVYIPVKKTERPNLSSTVRCLQGPITKGHGKKPPPPGAPPPPPGMAPPRPPPSAAALKNPALLKLGSGGQVVDRSQLLANIRGGIKLRKVETKDKSGLILDEEQKALIENKGKLNFGSGEEPATETSDPTVEEPFQITRKEPLVASSPPPPPTTAPPPPKQEYESDVEMDCEVVDPEPETKKKKSTTRRNSGPRKTSISKSAKVTSSPPSSSAPIPPPPPPPPPAVPKFNTAPPPPPLPPPAPATSRFSAAPPPPPPPPPPAPAPSRVPAPPIPAYQPEYSYSESYYEEERDPGPPKIDASFDPKSLHVSKETLEAEIPKGSAASRIAAFKKFEQNGGGPLVPRPLDKGLPNKLKIIEKKTNEPEINGKLKIHEGPAPKPWERKIEEKKDERVKDEQPKSNGIVKTKSIEKVRTLPEPKSITSRFSTPITVKTDSEPKTRVSKLTPKLTESLSPNSMSSAYQSEASSPRSSLDSKAVSPATSGVSSAHSSVSPPMRSDKPSLGISSEHSERFAKIRQSFANQGTSDESGEKFWKSAAQSNGKMTDSMLSDPERRGSSTVNIMAAWMDRDKEASKLKSSSLNGSSNSTLSTSTSSLASSTKKVPPAVSPKPTPPAVSPKPSASTTKPKTRKSSTSKKSGSASVSTTKSTTGIAKTSTSNGTSKSVISNGVTKPSESSAKAVNGVSKESGKNGTTSKPKTESSSTKASSTTSESKPSSARPTRVHDVIPKHSTNSVAMRLKAFESNLSEEFNELDDLFVSSHYVFSINLNSDFPLKLVQR</sequence>
<feature type="compositionally biased region" description="Pro residues" evidence="1">
    <location>
        <begin position="239"/>
        <end position="252"/>
    </location>
</feature>
<dbReference type="eggNOG" id="ENOG502SE4E">
    <property type="taxonomic scope" value="Eukaryota"/>
</dbReference>